<feature type="compositionally biased region" description="Basic and acidic residues" evidence="1">
    <location>
        <begin position="1"/>
        <end position="10"/>
    </location>
</feature>
<dbReference type="EMBL" id="JMQM01000001">
    <property type="protein sequence ID" value="KFB09212.1"/>
    <property type="molecule type" value="Genomic_DNA"/>
</dbReference>
<keyword evidence="3" id="KW-1185">Reference proteome</keyword>
<evidence type="ECO:0000313" key="2">
    <source>
        <dbReference type="EMBL" id="KFB09212.1"/>
    </source>
</evidence>
<proteinExistence type="predicted"/>
<sequence>MAERQKRTATDGRNANPHRDTPPVVVMRRGRSPGLRVIAPARLPALSRSGMMDRRSPPTVAGAAAD</sequence>
<feature type="region of interest" description="Disordered" evidence="1">
    <location>
        <begin position="45"/>
        <end position="66"/>
    </location>
</feature>
<organism evidence="2 3">
    <name type="scientific">Nitratireductor basaltis</name>
    <dbReference type="NCBI Taxonomy" id="472175"/>
    <lineage>
        <taxon>Bacteria</taxon>
        <taxon>Pseudomonadati</taxon>
        <taxon>Pseudomonadota</taxon>
        <taxon>Alphaproteobacteria</taxon>
        <taxon>Hyphomicrobiales</taxon>
        <taxon>Phyllobacteriaceae</taxon>
        <taxon>Nitratireductor</taxon>
    </lineage>
</organism>
<gene>
    <name evidence="2" type="ORF">EL18_00227</name>
</gene>
<evidence type="ECO:0000256" key="1">
    <source>
        <dbReference type="SAM" id="MobiDB-lite"/>
    </source>
</evidence>
<protein>
    <submittedName>
        <fullName evidence="2">Uncharacterized protein</fullName>
    </submittedName>
</protein>
<evidence type="ECO:0000313" key="3">
    <source>
        <dbReference type="Proteomes" id="UP000053675"/>
    </source>
</evidence>
<reference evidence="2 3" key="1">
    <citation type="submission" date="2014-05" db="EMBL/GenBank/DDBJ databases">
        <title>Draft Genome Sequence of Nitratireductor basaltis Strain UMTGB225, A Marine Bacterium Isolated from Green Barrel Tunicate.</title>
        <authorList>
            <person name="Gan H.Y."/>
        </authorList>
    </citation>
    <scope>NUCLEOTIDE SEQUENCE [LARGE SCALE GENOMIC DNA]</scope>
    <source>
        <strain evidence="2 3">UMTGB225</strain>
    </source>
</reference>
<dbReference type="Proteomes" id="UP000053675">
    <property type="component" value="Unassembled WGS sequence"/>
</dbReference>
<name>A0A084U8C6_9HYPH</name>
<accession>A0A084U8C6</accession>
<dbReference type="AlphaFoldDB" id="A0A084U8C6"/>
<comment type="caution">
    <text evidence="2">The sequence shown here is derived from an EMBL/GenBank/DDBJ whole genome shotgun (WGS) entry which is preliminary data.</text>
</comment>
<feature type="region of interest" description="Disordered" evidence="1">
    <location>
        <begin position="1"/>
        <end position="33"/>
    </location>
</feature>